<accession>A0A1V4BUK2</accession>
<feature type="transmembrane region" description="Helical" evidence="1">
    <location>
        <begin position="17"/>
        <end position="37"/>
    </location>
</feature>
<proteinExistence type="predicted"/>
<keyword evidence="1" id="KW-0812">Transmembrane</keyword>
<dbReference type="EMBL" id="MVGR01000004">
    <property type="protein sequence ID" value="OPF18041.1"/>
    <property type="molecule type" value="Genomic_DNA"/>
</dbReference>
<feature type="transmembrane region" description="Helical" evidence="1">
    <location>
        <begin position="80"/>
        <end position="99"/>
    </location>
</feature>
<comment type="caution">
    <text evidence="2">The sequence shown here is derived from an EMBL/GenBank/DDBJ whole genome shotgun (WGS) entry which is preliminary data.</text>
</comment>
<dbReference type="RefSeq" id="WP_079209014.1">
    <property type="nucleotide sequence ID" value="NZ_MVGR01000004.1"/>
</dbReference>
<gene>
    <name evidence="2" type="ORF">B1L04_19635</name>
</gene>
<feature type="transmembrane region" description="Helical" evidence="1">
    <location>
        <begin position="49"/>
        <end position="68"/>
    </location>
</feature>
<keyword evidence="1" id="KW-1133">Transmembrane helix</keyword>
<protein>
    <submittedName>
        <fullName evidence="2">Uncharacterized protein</fullName>
    </submittedName>
</protein>
<dbReference type="AlphaFoldDB" id="A0A1V4BUK2"/>
<keyword evidence="1" id="KW-0472">Membrane</keyword>
<organism evidence="2 3">
    <name type="scientific">Microcystis aeruginosa KW</name>
    <dbReference type="NCBI Taxonomy" id="1960155"/>
    <lineage>
        <taxon>Bacteria</taxon>
        <taxon>Bacillati</taxon>
        <taxon>Cyanobacteriota</taxon>
        <taxon>Cyanophyceae</taxon>
        <taxon>Oscillatoriophycideae</taxon>
        <taxon>Chroococcales</taxon>
        <taxon>Microcystaceae</taxon>
        <taxon>Microcystis</taxon>
    </lineage>
</organism>
<reference evidence="2 3" key="1">
    <citation type="submission" date="2017-02" db="EMBL/GenBank/DDBJ databases">
        <title>Genome sequence of Microcystis aeruginosa KW.</title>
        <authorList>
            <person name="Oh H.-M."/>
            <person name="Ahn C.-Y."/>
            <person name="Jeong H."/>
            <person name="Srivastava A."/>
            <person name="Lee H.-G."/>
            <person name="Kang S.-R."/>
        </authorList>
    </citation>
    <scope>NUCLEOTIDE SEQUENCE [LARGE SCALE GENOMIC DNA]</scope>
    <source>
        <strain evidence="2 3">KW</strain>
    </source>
</reference>
<name>A0A1V4BUK2_MICAE</name>
<dbReference type="Proteomes" id="UP000189835">
    <property type="component" value="Unassembled WGS sequence"/>
</dbReference>
<evidence type="ECO:0000313" key="2">
    <source>
        <dbReference type="EMBL" id="OPF18041.1"/>
    </source>
</evidence>
<sequence length="121" mass="14429">MINHDPFCDRKLERLQLMLYLIPFLGVIPSAWTWYRGEGKGKERQISRLSLNLTLGWVLFYTFLWTGATFSDQTLSFRFLYWNGLLTSAYILLCLGIIFKVWRQKYTLDVHNLRFIKLLKS</sequence>
<evidence type="ECO:0000313" key="3">
    <source>
        <dbReference type="Proteomes" id="UP000189835"/>
    </source>
</evidence>
<evidence type="ECO:0000256" key="1">
    <source>
        <dbReference type="SAM" id="Phobius"/>
    </source>
</evidence>